<evidence type="ECO:0008006" key="4">
    <source>
        <dbReference type="Google" id="ProtNLM"/>
    </source>
</evidence>
<proteinExistence type="predicted"/>
<dbReference type="EMBL" id="JACXVP010000001">
    <property type="protein sequence ID" value="KAG5631613.1"/>
    <property type="molecule type" value="Genomic_DNA"/>
</dbReference>
<evidence type="ECO:0000313" key="2">
    <source>
        <dbReference type="EMBL" id="KAG5631613.1"/>
    </source>
</evidence>
<reference evidence="2 3" key="1">
    <citation type="submission" date="2020-09" db="EMBL/GenBank/DDBJ databases">
        <title>De no assembly of potato wild relative species, Solanum commersonii.</title>
        <authorList>
            <person name="Cho K."/>
        </authorList>
    </citation>
    <scope>NUCLEOTIDE SEQUENCE [LARGE SCALE GENOMIC DNA]</scope>
    <source>
        <strain evidence="2">LZ3.2</strain>
        <tissue evidence="2">Leaf</tissue>
    </source>
</reference>
<dbReference type="AlphaFoldDB" id="A0A9J6B4D5"/>
<dbReference type="PANTHER" id="PTHR33180:SF31">
    <property type="entry name" value="POLYPROTEIN PROTEIN"/>
    <property type="match status" value="1"/>
</dbReference>
<dbReference type="PANTHER" id="PTHR33180">
    <property type="entry name" value="PHOTOSYSTEM II CP43 REACTION CENTER PROTEIN"/>
    <property type="match status" value="1"/>
</dbReference>
<feature type="compositionally biased region" description="Polar residues" evidence="1">
    <location>
        <begin position="276"/>
        <end position="299"/>
    </location>
</feature>
<comment type="caution">
    <text evidence="2">The sequence shown here is derived from an EMBL/GenBank/DDBJ whole genome shotgun (WGS) entry which is preliminary data.</text>
</comment>
<gene>
    <name evidence="2" type="ORF">H5410_003330</name>
</gene>
<name>A0A9J6B4D5_SOLCO</name>
<evidence type="ECO:0000313" key="3">
    <source>
        <dbReference type="Proteomes" id="UP000824120"/>
    </source>
</evidence>
<organism evidence="2 3">
    <name type="scientific">Solanum commersonii</name>
    <name type="common">Commerson's wild potato</name>
    <name type="synonym">Commerson's nightshade</name>
    <dbReference type="NCBI Taxonomy" id="4109"/>
    <lineage>
        <taxon>Eukaryota</taxon>
        <taxon>Viridiplantae</taxon>
        <taxon>Streptophyta</taxon>
        <taxon>Embryophyta</taxon>
        <taxon>Tracheophyta</taxon>
        <taxon>Spermatophyta</taxon>
        <taxon>Magnoliopsida</taxon>
        <taxon>eudicotyledons</taxon>
        <taxon>Gunneridae</taxon>
        <taxon>Pentapetalae</taxon>
        <taxon>asterids</taxon>
        <taxon>lamiids</taxon>
        <taxon>Solanales</taxon>
        <taxon>Solanaceae</taxon>
        <taxon>Solanoideae</taxon>
        <taxon>Solaneae</taxon>
        <taxon>Solanum</taxon>
    </lineage>
</organism>
<dbReference type="Proteomes" id="UP000824120">
    <property type="component" value="Chromosome 1"/>
</dbReference>
<sequence>MPNRVSPTSTPAESVPTLVPPMAHVPPIVPLLRLFNKLKGDAYGELVPKSKKKASEFRPIKSITGHGVEVKCSEEHINAALDRLSGSALSYEGLPMTQTLEDLKEASAPTLSFEPSADVRATRLERYVPMMIEAVILAILIPLQIFIDILTTRVEVCENRQGGTSEIPTFKAKVAELRKDIYYLKSTDFTLLIGVADDMDAPDTSEIPLATIEEVPRDERVVEDSNAETDEEKIEILEEKESIYGDLSDLAEAEKAMVNTVVQASLADTPLAVSSGAGSSEVTPGTDAQIQTDAPSTDT</sequence>
<evidence type="ECO:0000256" key="1">
    <source>
        <dbReference type="SAM" id="MobiDB-lite"/>
    </source>
</evidence>
<keyword evidence="3" id="KW-1185">Reference proteome</keyword>
<accession>A0A9J6B4D5</accession>
<protein>
    <recommendedName>
        <fullName evidence="4">Polyprotein protein</fullName>
    </recommendedName>
</protein>
<feature type="region of interest" description="Disordered" evidence="1">
    <location>
        <begin position="272"/>
        <end position="299"/>
    </location>
</feature>